<evidence type="ECO:0000313" key="4">
    <source>
        <dbReference type="EMBL" id="BBH07345.1"/>
    </source>
</evidence>
<feature type="compositionally biased region" description="Polar residues" evidence="2">
    <location>
        <begin position="145"/>
        <end position="154"/>
    </location>
</feature>
<dbReference type="AlphaFoldDB" id="A0A4Y1RTT8"/>
<keyword evidence="1" id="KW-0863">Zinc-finger</keyword>
<feature type="non-terminal residue" evidence="4">
    <location>
        <position position="1"/>
    </location>
</feature>
<dbReference type="GO" id="GO:0008270">
    <property type="term" value="F:zinc ion binding"/>
    <property type="evidence" value="ECO:0007669"/>
    <property type="project" value="UniProtKB-KW"/>
</dbReference>
<dbReference type="InterPro" id="IPR013087">
    <property type="entry name" value="Znf_C2H2_type"/>
</dbReference>
<sequence>IWVGIATSPIASRSISCPSPAIAAIRYFVWSIEAILSIIVQKLTNKMSLLSSVPLCKGVHLIPDEDANITWERHVNTEYATLVIMRRPQRRKSCRDCTVNHCLKHQFGPDHKCPGPKKQTTSFPFSGLLSRSMKEVSKPNHAPAASSSNWTNLARSGKLQRSRNGQLEKCPQCGAKFSLVTTLVDHVEKVHEKGGDRAGVKKATELG</sequence>
<name>A0A4Y1RTT8_PRUDU</name>
<protein>
    <submittedName>
        <fullName evidence="4">Zinc finger AN1-like family protein</fullName>
    </submittedName>
</protein>
<dbReference type="PROSITE" id="PS00028">
    <property type="entry name" value="ZINC_FINGER_C2H2_1"/>
    <property type="match status" value="1"/>
</dbReference>
<feature type="domain" description="C2H2-type" evidence="3">
    <location>
        <begin position="168"/>
        <end position="191"/>
    </location>
</feature>
<keyword evidence="1" id="KW-0862">Zinc</keyword>
<evidence type="ECO:0000256" key="2">
    <source>
        <dbReference type="SAM" id="MobiDB-lite"/>
    </source>
</evidence>
<dbReference type="EMBL" id="AP019303">
    <property type="protein sequence ID" value="BBH07345.1"/>
    <property type="molecule type" value="Genomic_DNA"/>
</dbReference>
<evidence type="ECO:0000256" key="1">
    <source>
        <dbReference type="PROSITE-ProRule" id="PRU00042"/>
    </source>
</evidence>
<accession>A0A4Y1RTT8</accession>
<organism evidence="4">
    <name type="scientific">Prunus dulcis</name>
    <name type="common">Almond</name>
    <name type="synonym">Amygdalus dulcis</name>
    <dbReference type="NCBI Taxonomy" id="3755"/>
    <lineage>
        <taxon>Eukaryota</taxon>
        <taxon>Viridiplantae</taxon>
        <taxon>Streptophyta</taxon>
        <taxon>Embryophyta</taxon>
        <taxon>Tracheophyta</taxon>
        <taxon>Spermatophyta</taxon>
        <taxon>Magnoliopsida</taxon>
        <taxon>eudicotyledons</taxon>
        <taxon>Gunneridae</taxon>
        <taxon>Pentapetalae</taxon>
        <taxon>rosids</taxon>
        <taxon>fabids</taxon>
        <taxon>Rosales</taxon>
        <taxon>Rosaceae</taxon>
        <taxon>Amygdaloideae</taxon>
        <taxon>Amygdaleae</taxon>
        <taxon>Prunus</taxon>
    </lineage>
</organism>
<dbReference type="PROSITE" id="PS50157">
    <property type="entry name" value="ZINC_FINGER_C2H2_2"/>
    <property type="match status" value="1"/>
</dbReference>
<dbReference type="SUPFAM" id="SSF118310">
    <property type="entry name" value="AN1-like Zinc finger"/>
    <property type="match status" value="1"/>
</dbReference>
<keyword evidence="1" id="KW-0479">Metal-binding</keyword>
<proteinExistence type="predicted"/>
<dbReference type="InterPro" id="IPR035896">
    <property type="entry name" value="AN1-like_Znf"/>
</dbReference>
<gene>
    <name evidence="4" type="ORF">Prudu_019256</name>
</gene>
<reference evidence="4" key="1">
    <citation type="journal article" date="2019" name="Science">
        <title>Mutation of a bHLH transcription factor allowed almond domestication.</title>
        <authorList>
            <person name="Sanchez-Perez R."/>
            <person name="Pavan S."/>
            <person name="Mazzeo R."/>
            <person name="Moldovan C."/>
            <person name="Aiese Cigliano R."/>
            <person name="Del Cueto J."/>
            <person name="Ricciardi F."/>
            <person name="Lotti C."/>
            <person name="Ricciardi L."/>
            <person name="Dicenta F."/>
            <person name="Lopez-Marques R.L."/>
            <person name="Lindberg Moller B."/>
        </authorList>
    </citation>
    <scope>NUCLEOTIDE SEQUENCE</scope>
</reference>
<evidence type="ECO:0000259" key="3">
    <source>
        <dbReference type="PROSITE" id="PS50157"/>
    </source>
</evidence>
<feature type="region of interest" description="Disordered" evidence="2">
    <location>
        <begin position="134"/>
        <end position="165"/>
    </location>
</feature>